<comment type="similarity">
    <text evidence="1">Belongs to the PRORSD1 family.</text>
</comment>
<evidence type="ECO:0000313" key="4">
    <source>
        <dbReference type="Proteomes" id="UP000199347"/>
    </source>
</evidence>
<dbReference type="InterPro" id="IPR036754">
    <property type="entry name" value="YbaK/aa-tRNA-synt-asso_dom_sf"/>
</dbReference>
<dbReference type="Pfam" id="PF04073">
    <property type="entry name" value="tRNA_edit"/>
    <property type="match status" value="1"/>
</dbReference>
<protein>
    <submittedName>
        <fullName evidence="3">Ala-tRNA(Pro) deacylase</fullName>
    </submittedName>
</protein>
<accession>A0A1G5NGF3</accession>
<dbReference type="RefSeq" id="WP_092812033.1">
    <property type="nucleotide sequence ID" value="NZ_FMVW01000003.1"/>
</dbReference>
<evidence type="ECO:0000259" key="2">
    <source>
        <dbReference type="Pfam" id="PF04073"/>
    </source>
</evidence>
<dbReference type="EMBL" id="FMVW01000003">
    <property type="protein sequence ID" value="SCZ35809.1"/>
    <property type="molecule type" value="Genomic_DNA"/>
</dbReference>
<name>A0A1G5NGF3_AFIMA</name>
<dbReference type="GO" id="GO:0002161">
    <property type="term" value="F:aminoacyl-tRNA deacylase activity"/>
    <property type="evidence" value="ECO:0007669"/>
    <property type="project" value="InterPro"/>
</dbReference>
<dbReference type="Proteomes" id="UP000199347">
    <property type="component" value="Unassembled WGS sequence"/>
</dbReference>
<organism evidence="3 4">
    <name type="scientific">Afifella marina DSM 2698</name>
    <dbReference type="NCBI Taxonomy" id="1120955"/>
    <lineage>
        <taxon>Bacteria</taxon>
        <taxon>Pseudomonadati</taxon>
        <taxon>Pseudomonadota</taxon>
        <taxon>Alphaproteobacteria</taxon>
        <taxon>Hyphomicrobiales</taxon>
        <taxon>Afifellaceae</taxon>
        <taxon>Afifella</taxon>
    </lineage>
</organism>
<dbReference type="CDD" id="cd04335">
    <property type="entry name" value="PrdX_deacylase"/>
    <property type="match status" value="1"/>
</dbReference>
<dbReference type="FunFam" id="3.90.960.10:FF:000005">
    <property type="entry name" value="Putative prolyl-tRNA synthetase"/>
    <property type="match status" value="1"/>
</dbReference>
<dbReference type="OrthoDB" id="5145315at2"/>
<dbReference type="PANTHER" id="PTHR31423:SF3">
    <property type="entry name" value="PROLYL-TRNA SYNTHETASE ASSOCIATED DOMAIN-CONTAINING PROTEIN 1-RELATED"/>
    <property type="match status" value="1"/>
</dbReference>
<evidence type="ECO:0000313" key="3">
    <source>
        <dbReference type="EMBL" id="SCZ35809.1"/>
    </source>
</evidence>
<dbReference type="PANTHER" id="PTHR31423">
    <property type="entry name" value="YBAK DOMAIN-CONTAINING PROTEIN"/>
    <property type="match status" value="1"/>
</dbReference>
<proteinExistence type="inferred from homology"/>
<dbReference type="SUPFAM" id="SSF55826">
    <property type="entry name" value="YbaK/ProRS associated domain"/>
    <property type="match status" value="1"/>
</dbReference>
<reference evidence="3 4" key="1">
    <citation type="submission" date="2016-10" db="EMBL/GenBank/DDBJ databases">
        <authorList>
            <person name="de Groot N.N."/>
        </authorList>
    </citation>
    <scope>NUCLEOTIDE SEQUENCE [LARGE SCALE GENOMIC DNA]</scope>
    <source>
        <strain evidence="3 4">DSM 2698</strain>
    </source>
</reference>
<gene>
    <name evidence="3" type="ORF">SAMN03080610_01970</name>
</gene>
<dbReference type="Gene3D" id="3.90.960.10">
    <property type="entry name" value="YbaK/aminoacyl-tRNA synthetase-associated domain"/>
    <property type="match status" value="1"/>
</dbReference>
<dbReference type="AlphaFoldDB" id="A0A1G5NGF3"/>
<keyword evidence="4" id="KW-1185">Reference proteome</keyword>
<dbReference type="STRING" id="1120955.SAMN03080610_01970"/>
<evidence type="ECO:0000256" key="1">
    <source>
        <dbReference type="ARBA" id="ARBA00010201"/>
    </source>
</evidence>
<feature type="domain" description="YbaK/aminoacyl-tRNA synthetase-associated" evidence="2">
    <location>
        <begin position="24"/>
        <end position="148"/>
    </location>
</feature>
<sequence>MAKGRAELMAFLDEIDVSTETMEHPPLFTVEESKRLRGTIEGAHTKNLFLKDKKDQIFLLVAKEDAEIDMKTLHKRLGSARLSFGKPELLEELLGVRPGSVTPFSVINDTEQRVTVILDEALLSYDVLNFHPLENTATTKIGRDDLFTFLKATGHEPQILAASGDAV</sequence>
<dbReference type="InterPro" id="IPR040285">
    <property type="entry name" value="ProX/PRXD1"/>
</dbReference>
<dbReference type="InterPro" id="IPR007214">
    <property type="entry name" value="YbaK/aa-tRNA-synth-assoc-dom"/>
</dbReference>